<dbReference type="EMBL" id="BJCF01000016">
    <property type="protein sequence ID" value="GCL42097.1"/>
    <property type="molecule type" value="Genomic_DNA"/>
</dbReference>
<dbReference type="Proteomes" id="UP000299367">
    <property type="component" value="Unassembled WGS sequence"/>
</dbReference>
<evidence type="ECO:0000313" key="1">
    <source>
        <dbReference type="EMBL" id="GCL42097.1"/>
    </source>
</evidence>
<reference evidence="2" key="1">
    <citation type="submission" date="2019-02" db="EMBL/GenBank/DDBJ databases">
        <title>Draft genome sequence of Dolichospermum planctonicum NIES-80.</title>
        <authorList>
            <person name="Yamaguchi H."/>
            <person name="Suzuki S."/>
            <person name="Kawachi M."/>
        </authorList>
    </citation>
    <scope>NUCLEOTIDE SEQUENCE [LARGE SCALE GENOMIC DNA]</scope>
    <source>
        <strain evidence="2">NIES-80</strain>
    </source>
</reference>
<dbReference type="InterPro" id="IPR040837">
    <property type="entry name" value="Bact_RF_family7"/>
</dbReference>
<dbReference type="Pfam" id="PF18849">
    <property type="entry name" value="baeRF_family7"/>
    <property type="match status" value="1"/>
</dbReference>
<dbReference type="RefSeq" id="WP_137907751.1">
    <property type="nucleotide sequence ID" value="NZ_BJCF01000016.1"/>
</dbReference>
<proteinExistence type="predicted"/>
<dbReference type="AlphaFoldDB" id="A0A480AAZ7"/>
<gene>
    <name evidence="1" type="ORF">NIES80_17990</name>
</gene>
<comment type="caution">
    <text evidence="1">The sequence shown here is derived from an EMBL/GenBank/DDBJ whole genome shotgun (WGS) entry which is preliminary data.</text>
</comment>
<protein>
    <submittedName>
        <fullName evidence="1">Uncharacterized protein</fullName>
    </submittedName>
</protein>
<dbReference type="OrthoDB" id="4393931at2"/>
<accession>A0A480AAZ7</accession>
<evidence type="ECO:0000313" key="2">
    <source>
        <dbReference type="Proteomes" id="UP000299367"/>
    </source>
</evidence>
<organism evidence="1 2">
    <name type="scientific">Dolichospermum planctonicum</name>
    <dbReference type="NCBI Taxonomy" id="136072"/>
    <lineage>
        <taxon>Bacteria</taxon>
        <taxon>Bacillati</taxon>
        <taxon>Cyanobacteriota</taxon>
        <taxon>Cyanophyceae</taxon>
        <taxon>Nostocales</taxon>
        <taxon>Aphanizomenonaceae</taxon>
        <taxon>Dolichospermum</taxon>
    </lineage>
</organism>
<name>A0A480AAZ7_9CYAN</name>
<sequence length="388" mass="44270">MNIFSLDELKNLVQNPQYPCVSLYLPVERLGGETRQNPIRFKNLIREAEKRLDEIGLRPTESVNLLKPAMELDNIGFWENQNQGLVIFSSPNLFRYYCLPISFPQLAIVGKNFHIKPLLELINNDGKFYILALSQNHVKFYSGTRYKLDEIAVENMPQNLEETLLEDEFQKGVQHRVGTPRSVSYAAQQPGSVHGQGSSDREKHEREILNFCYAVDTALHETLRDEKAPLILAGVDYLLPIYQKANTYPHFLETGITGNVELMKTEELNRAAWEIVSPLFQQEYEDIMAVYLQLAGEESTKITNDIKTIIPAAYYQRVDTLFVPLKQHIWGKFDLPNATVELHPEPAPDDEDMLDFAVIHTILNGGRVYTLEPEAMPSGVKVAAICRY</sequence>